<dbReference type="Pfam" id="PF25958">
    <property type="entry name" value="DUF7995"/>
    <property type="match status" value="1"/>
</dbReference>
<name>A0A1H0BJR5_9EURY</name>
<dbReference type="Proteomes" id="UP000199370">
    <property type="component" value="Unassembled WGS sequence"/>
</dbReference>
<dbReference type="EMBL" id="FNIA01000042">
    <property type="protein sequence ID" value="SDN45890.1"/>
    <property type="molecule type" value="Genomic_DNA"/>
</dbReference>
<organism evidence="2 3">
    <name type="scientific">Haloarchaeobius iranensis</name>
    <dbReference type="NCBI Taxonomy" id="996166"/>
    <lineage>
        <taxon>Archaea</taxon>
        <taxon>Methanobacteriati</taxon>
        <taxon>Methanobacteriota</taxon>
        <taxon>Stenosarchaea group</taxon>
        <taxon>Halobacteria</taxon>
        <taxon>Halobacteriales</taxon>
        <taxon>Halorubellaceae</taxon>
        <taxon>Haloarchaeobius</taxon>
    </lineage>
</organism>
<keyword evidence="3" id="KW-1185">Reference proteome</keyword>
<accession>A0A1H0BJR5</accession>
<dbReference type="RefSeq" id="WP_089736486.1">
    <property type="nucleotide sequence ID" value="NZ_FNIA01000042.1"/>
</dbReference>
<dbReference type="OrthoDB" id="254701at2157"/>
<protein>
    <recommendedName>
        <fullName evidence="1">DUF7995 domain-containing protein</fullName>
    </recommendedName>
</protein>
<evidence type="ECO:0000313" key="2">
    <source>
        <dbReference type="EMBL" id="SDN45890.1"/>
    </source>
</evidence>
<evidence type="ECO:0000259" key="1">
    <source>
        <dbReference type="Pfam" id="PF25958"/>
    </source>
</evidence>
<dbReference type="AlphaFoldDB" id="A0A1H0BJR5"/>
<feature type="domain" description="DUF7995" evidence="1">
    <location>
        <begin position="1"/>
        <end position="162"/>
    </location>
</feature>
<reference evidence="2 3" key="1">
    <citation type="submission" date="2016-10" db="EMBL/GenBank/DDBJ databases">
        <authorList>
            <person name="de Groot N.N."/>
        </authorList>
    </citation>
    <scope>NUCLEOTIDE SEQUENCE [LARGE SCALE GENOMIC DNA]</scope>
    <source>
        <strain evidence="3">EB21,IBRC-M 10013,KCTC 4048</strain>
    </source>
</reference>
<sequence length="162" mass="18292">MHQLIYALVEAPTEDSALADASMTFDQLVGATPHDAAVFDYYVTFDMDGHATAGRDRWGDLPVAARIDSVEGQALLERGWTATVAEFERNLEKIRESICEYSTEDVMRDRNLVRHACYTLGAYQGPSLYLYDRHGDGIRDPEHLERVLDASELWIVPADVHY</sequence>
<proteinExistence type="predicted"/>
<dbReference type="InterPro" id="IPR058308">
    <property type="entry name" value="DUF7995"/>
</dbReference>
<gene>
    <name evidence="2" type="ORF">SAMN05192554_1425</name>
</gene>
<evidence type="ECO:0000313" key="3">
    <source>
        <dbReference type="Proteomes" id="UP000199370"/>
    </source>
</evidence>